<evidence type="ECO:0000313" key="2">
    <source>
        <dbReference type="Proteomes" id="UP000037848"/>
    </source>
</evidence>
<dbReference type="Gene3D" id="1.25.40.10">
    <property type="entry name" value="Tetratricopeptide repeat domain"/>
    <property type="match status" value="1"/>
</dbReference>
<sequence>MTISNHLYFAATFFATLLLTACQSIPNDVPSPPNEIFKNQTFTLSDVETPDEIFRLSDDMMQQLDIQFPPHKRNLQSTRKLLTFLLDNGDDSLSYQSGATLIAEHTFRDLNANCLSLSILAFSMAEYLGMYGQFQQVHIPEYWSLNKGYNLLTGHINLAVSQPRNKEASIHYVYNLANSLIIDFDPNSRGEKFKTTPITKARITAMFYNNKGAAAMLNQRYDIAYSYYIAAIKADTQHSGSWGNLAVLFRLNKQYDNAEIAYNYAFSLDSNNNTALGNLALLYQITGRQAEAQTILSRLNTKRQSNPYYHVSLGNTAYHIKNYQDAIKHFLSAKRLDNKIHDSYFGLARTYYQLGDFKQAYKQLGLARKYADFDHDKQRYQGKLRALNNMTAKVNNH</sequence>
<comment type="caution">
    <text evidence="1">The sequence shown here is derived from an EMBL/GenBank/DDBJ whole genome shotgun (WGS) entry which is preliminary data.</text>
</comment>
<proteinExistence type="predicted"/>
<name>A0A0N1MVP4_9GAMM</name>
<dbReference type="EMBL" id="LHPH01000007">
    <property type="protein sequence ID" value="KPH63974.1"/>
    <property type="molecule type" value="Genomic_DNA"/>
</dbReference>
<dbReference type="Pfam" id="PF13432">
    <property type="entry name" value="TPR_16"/>
    <property type="match status" value="1"/>
</dbReference>
<evidence type="ECO:0000313" key="1">
    <source>
        <dbReference type="EMBL" id="KPH63974.1"/>
    </source>
</evidence>
<dbReference type="RefSeq" id="WP_054453906.1">
    <property type="nucleotide sequence ID" value="NZ_LHPH01000007.1"/>
</dbReference>
<dbReference type="AlphaFoldDB" id="A0A0N1MVP4"/>
<dbReference type="InterPro" id="IPR011990">
    <property type="entry name" value="TPR-like_helical_dom_sf"/>
</dbReference>
<keyword evidence="2" id="KW-1185">Reference proteome</keyword>
<reference evidence="1 2" key="1">
    <citation type="submission" date="2015-08" db="EMBL/GenBank/DDBJ databases">
        <title>Draft Genome Sequence of Pseudoalteromonas porphyrae UCD-SED14.</title>
        <authorList>
            <person name="Coil D.A."/>
            <person name="Jospin G."/>
            <person name="Lee R.D."/>
            <person name="Eisen J.A."/>
        </authorList>
    </citation>
    <scope>NUCLEOTIDE SEQUENCE [LARGE SCALE GENOMIC DNA]</scope>
    <source>
        <strain evidence="1 2">UCD-SED14</strain>
    </source>
</reference>
<dbReference type="InterPro" id="IPR019734">
    <property type="entry name" value="TPR_rpt"/>
</dbReference>
<dbReference type="PANTHER" id="PTHR12558:SF13">
    <property type="entry name" value="CELL DIVISION CYCLE PROTEIN 27 HOMOLOG"/>
    <property type="match status" value="1"/>
</dbReference>
<dbReference type="OrthoDB" id="5801251at2"/>
<gene>
    <name evidence="1" type="ORF">ADS77_08700</name>
</gene>
<dbReference type="PANTHER" id="PTHR12558">
    <property type="entry name" value="CELL DIVISION CYCLE 16,23,27"/>
    <property type="match status" value="1"/>
</dbReference>
<dbReference type="Pfam" id="PF13181">
    <property type="entry name" value="TPR_8"/>
    <property type="match status" value="1"/>
</dbReference>
<accession>A0A0N1MVP4</accession>
<dbReference type="PATRIC" id="fig|187330.3.peg.3779"/>
<dbReference type="STRING" id="187330.AMS58_01580"/>
<organism evidence="1 2">
    <name type="scientific">Pseudoalteromonas porphyrae</name>
    <dbReference type="NCBI Taxonomy" id="187330"/>
    <lineage>
        <taxon>Bacteria</taxon>
        <taxon>Pseudomonadati</taxon>
        <taxon>Pseudomonadota</taxon>
        <taxon>Gammaproteobacteria</taxon>
        <taxon>Alteromonadales</taxon>
        <taxon>Pseudoalteromonadaceae</taxon>
        <taxon>Pseudoalteromonas</taxon>
    </lineage>
</organism>
<dbReference type="SUPFAM" id="SSF48452">
    <property type="entry name" value="TPR-like"/>
    <property type="match status" value="1"/>
</dbReference>
<dbReference type="SMART" id="SM00028">
    <property type="entry name" value="TPR"/>
    <property type="match status" value="4"/>
</dbReference>
<dbReference type="Proteomes" id="UP000037848">
    <property type="component" value="Unassembled WGS sequence"/>
</dbReference>
<protein>
    <submittedName>
        <fullName evidence="1">Uncharacterized protein</fullName>
    </submittedName>
</protein>